<dbReference type="InterPro" id="IPR050302">
    <property type="entry name" value="Rab_GAP_TBC_domain"/>
</dbReference>
<comment type="caution">
    <text evidence="6">The sequence shown here is derived from an EMBL/GenBank/DDBJ whole genome shotgun (WGS) entry which is preliminary data.</text>
</comment>
<sequence length="582" mass="64314">MPLTEIDLSPVKESEDRNKPLPVAPASPSVYVAQAASSGASSRSIYRSLSASLGISQPADTSGKPAEAAERQRSTSQASITSPSPAQGGGLFAAVSSFFGRTSTQVSASESAQLSAIARNSGSHSPKVIAFPGMRPSHSEPTIPEAPEELDLLQQLEAQNAQILGDNKARVFSQPTPAENPVDESADWDFWGLLISDYDRVSRTSPRKLARAVHLGIPTPIRGTVWQLMSGSRAEAELLGAAFRRLQGQALDEGQLKDEKLIRQDVARTFPRDAYFREAGGPGQEGLYSVLRAYSLYDADVGYCQGLAFVVGPLLLHMPDEEAFCVLVRLMAAYGLRGHFLPAMDDLHLRLFQLDHVLHATLPRLAKHLDQQGVRPTMYASQWLMTLFAYRLPLHLAVRLFDVVFAEGLDALLRVAVAVLKRSQPRLLALEFEAIVHYLNDGPLFAFYAHAAPDTLVRDANQITAVTPRLLQSLRRKYVEETERRMDEEDEAARIKDECERLRRENQQLLHQLQQKQQQGGGEDLDRLAQKNVQLAMKNQQLEDSLHDMEAALVQIKVLYAESENDRAVLAMKLDGLRKALT</sequence>
<evidence type="ECO:0000256" key="3">
    <source>
        <dbReference type="SAM" id="Coils"/>
    </source>
</evidence>
<dbReference type="Gene3D" id="1.10.8.270">
    <property type="entry name" value="putative rabgap domain of human tbc1 domain family member 14 like domains"/>
    <property type="match status" value="1"/>
</dbReference>
<organism evidence="6 7">
    <name type="scientific">Coemansia aciculifera</name>
    <dbReference type="NCBI Taxonomy" id="417176"/>
    <lineage>
        <taxon>Eukaryota</taxon>
        <taxon>Fungi</taxon>
        <taxon>Fungi incertae sedis</taxon>
        <taxon>Zoopagomycota</taxon>
        <taxon>Kickxellomycotina</taxon>
        <taxon>Kickxellomycetes</taxon>
        <taxon>Kickxellales</taxon>
        <taxon>Kickxellaceae</taxon>
        <taxon>Coemansia</taxon>
    </lineage>
</organism>
<dbReference type="Pfam" id="PF23436">
    <property type="entry name" value="RabGap-TBC_2"/>
    <property type="match status" value="1"/>
</dbReference>
<accession>A0A9W8M301</accession>
<dbReference type="GO" id="GO:0005096">
    <property type="term" value="F:GTPase activator activity"/>
    <property type="evidence" value="ECO:0007669"/>
    <property type="project" value="UniProtKB-KW"/>
</dbReference>
<dbReference type="PANTHER" id="PTHR47219">
    <property type="entry name" value="RAB GTPASE-ACTIVATING PROTEIN 1-LIKE"/>
    <property type="match status" value="1"/>
</dbReference>
<keyword evidence="2 3" id="KW-0175">Coiled coil</keyword>
<dbReference type="SUPFAM" id="SSF47923">
    <property type="entry name" value="Ypt/Rab-GAP domain of gyp1p"/>
    <property type="match status" value="2"/>
</dbReference>
<dbReference type="AlphaFoldDB" id="A0A9W8M301"/>
<evidence type="ECO:0000313" key="7">
    <source>
        <dbReference type="Proteomes" id="UP001140074"/>
    </source>
</evidence>
<dbReference type="EMBL" id="JANBUY010000446">
    <property type="protein sequence ID" value="KAJ2858982.1"/>
    <property type="molecule type" value="Genomic_DNA"/>
</dbReference>
<proteinExistence type="predicted"/>
<dbReference type="Gene3D" id="1.10.472.80">
    <property type="entry name" value="Ypt/Rab-GAP domain of gyp1p, domain 3"/>
    <property type="match status" value="1"/>
</dbReference>
<evidence type="ECO:0000259" key="5">
    <source>
        <dbReference type="PROSITE" id="PS50086"/>
    </source>
</evidence>
<dbReference type="InterPro" id="IPR035969">
    <property type="entry name" value="Rab-GAP_TBC_sf"/>
</dbReference>
<evidence type="ECO:0000313" key="6">
    <source>
        <dbReference type="EMBL" id="KAJ2858982.1"/>
    </source>
</evidence>
<feature type="region of interest" description="Disordered" evidence="4">
    <location>
        <begin position="1"/>
        <end position="28"/>
    </location>
</feature>
<dbReference type="PROSITE" id="PS50086">
    <property type="entry name" value="TBC_RABGAP"/>
    <property type="match status" value="1"/>
</dbReference>
<dbReference type="FunFam" id="1.10.472.80:FF:000027">
    <property type="entry name" value="GTPase activating protein (Evi5)"/>
    <property type="match status" value="1"/>
</dbReference>
<feature type="region of interest" description="Disordered" evidence="4">
    <location>
        <begin position="55"/>
        <end position="86"/>
    </location>
</feature>
<name>A0A9W8M301_9FUNG</name>
<dbReference type="SMART" id="SM00164">
    <property type="entry name" value="TBC"/>
    <property type="match status" value="1"/>
</dbReference>
<keyword evidence="7" id="KW-1185">Reference proteome</keyword>
<feature type="domain" description="Rab-GAP TBC" evidence="5">
    <location>
        <begin position="216"/>
        <end position="408"/>
    </location>
</feature>
<dbReference type="PANTHER" id="PTHR47219:SF9">
    <property type="entry name" value="GTPASE ACTIVATING PROTEIN AND CENTROSOME-ASSOCIATED, ISOFORM B"/>
    <property type="match status" value="1"/>
</dbReference>
<dbReference type="Gene3D" id="1.10.10.750">
    <property type="entry name" value="Ypt/Rab-GAP domain of gyp1p, domain 1"/>
    <property type="match status" value="1"/>
</dbReference>
<dbReference type="FunFam" id="1.10.10.750:FF:000003">
    <property type="entry name" value="GTPase activating protein (Evi5)"/>
    <property type="match status" value="1"/>
</dbReference>
<dbReference type="GO" id="GO:0031267">
    <property type="term" value="F:small GTPase binding"/>
    <property type="evidence" value="ECO:0007669"/>
    <property type="project" value="TreeGrafter"/>
</dbReference>
<feature type="compositionally biased region" description="Basic and acidic residues" evidence="4">
    <location>
        <begin position="10"/>
        <end position="19"/>
    </location>
</feature>
<reference evidence="6" key="1">
    <citation type="submission" date="2022-07" db="EMBL/GenBank/DDBJ databases">
        <title>Phylogenomic reconstructions and comparative analyses of Kickxellomycotina fungi.</title>
        <authorList>
            <person name="Reynolds N.K."/>
            <person name="Stajich J.E."/>
            <person name="Barry K."/>
            <person name="Grigoriev I.V."/>
            <person name="Crous P."/>
            <person name="Smith M.E."/>
        </authorList>
    </citation>
    <scope>NUCLEOTIDE SEQUENCE</scope>
    <source>
        <strain evidence="6">RSA 476</strain>
    </source>
</reference>
<gene>
    <name evidence="6" type="primary">GYP5</name>
    <name evidence="6" type="ORF">GGH94_006349</name>
</gene>
<dbReference type="Proteomes" id="UP001140074">
    <property type="component" value="Unassembled WGS sequence"/>
</dbReference>
<keyword evidence="1" id="KW-0343">GTPase activation</keyword>
<feature type="compositionally biased region" description="Polar residues" evidence="4">
    <location>
        <begin position="74"/>
        <end position="85"/>
    </location>
</feature>
<evidence type="ECO:0000256" key="2">
    <source>
        <dbReference type="ARBA" id="ARBA00023054"/>
    </source>
</evidence>
<feature type="coiled-coil region" evidence="3">
    <location>
        <begin position="471"/>
        <end position="559"/>
    </location>
</feature>
<dbReference type="FunFam" id="1.10.8.270:FF:000001">
    <property type="entry name" value="TBC1 domain family member 1"/>
    <property type="match status" value="1"/>
</dbReference>
<evidence type="ECO:0000256" key="4">
    <source>
        <dbReference type="SAM" id="MobiDB-lite"/>
    </source>
</evidence>
<evidence type="ECO:0000256" key="1">
    <source>
        <dbReference type="ARBA" id="ARBA00022468"/>
    </source>
</evidence>
<dbReference type="InterPro" id="IPR000195">
    <property type="entry name" value="Rab-GAP-TBC_dom"/>
</dbReference>
<protein>
    <submittedName>
        <fullName evidence="6">GTPase-activating protein</fullName>
    </submittedName>
</protein>